<proteinExistence type="predicted"/>
<dbReference type="Proteomes" id="UP000471381">
    <property type="component" value="Unassembled WGS sequence"/>
</dbReference>
<organism evidence="2 3">
    <name type="scientific">Alteromonas genovensis</name>
    <dbReference type="NCBI Taxonomy" id="471225"/>
    <lineage>
        <taxon>Bacteria</taxon>
        <taxon>Pseudomonadati</taxon>
        <taxon>Pseudomonadota</taxon>
        <taxon>Gammaproteobacteria</taxon>
        <taxon>Alteromonadales</taxon>
        <taxon>Alteromonadaceae</taxon>
        <taxon>Alteromonas/Salinimonas group</taxon>
        <taxon>Alteromonas</taxon>
    </lineage>
</organism>
<dbReference type="AlphaFoldDB" id="A0A6N9THR9"/>
<name>A0A6N9THR9_9ALTE</name>
<evidence type="ECO:0000259" key="1">
    <source>
        <dbReference type="Pfam" id="PF08818"/>
    </source>
</evidence>
<evidence type="ECO:0000313" key="3">
    <source>
        <dbReference type="Proteomes" id="UP000471381"/>
    </source>
</evidence>
<protein>
    <recommendedName>
        <fullName evidence="1">YdhG-like domain-containing protein</fullName>
    </recommendedName>
</protein>
<comment type="caution">
    <text evidence="2">The sequence shown here is derived from an EMBL/GenBank/DDBJ whole genome shotgun (WGS) entry which is preliminary data.</text>
</comment>
<dbReference type="SUPFAM" id="SSF159888">
    <property type="entry name" value="YdhG-like"/>
    <property type="match status" value="1"/>
</dbReference>
<dbReference type="InterPro" id="IPR014922">
    <property type="entry name" value="YdhG-like"/>
</dbReference>
<accession>A0A6N9THR9</accession>
<dbReference type="EMBL" id="JAAAWO010000011">
    <property type="protein sequence ID" value="NDW16681.1"/>
    <property type="molecule type" value="Genomic_DNA"/>
</dbReference>
<dbReference type="RefSeq" id="WP_163107272.1">
    <property type="nucleotide sequence ID" value="NZ_JAAAWO010000011.1"/>
</dbReference>
<dbReference type="Pfam" id="PF08818">
    <property type="entry name" value="DUF1801"/>
    <property type="match status" value="1"/>
</dbReference>
<gene>
    <name evidence="2" type="ORF">GTQ48_14295</name>
</gene>
<feature type="domain" description="YdhG-like" evidence="1">
    <location>
        <begin position="13"/>
        <end position="106"/>
    </location>
</feature>
<evidence type="ECO:0000313" key="2">
    <source>
        <dbReference type="EMBL" id="NDW16681.1"/>
    </source>
</evidence>
<sequence>MENNSALDLVSLANELEAFIQVCVPDSTTVNKYGGTLFTMKPDEKEGQFCGVFIYSAHVQLSFSHGPQLVDERNMLCGTGKYRRHINFKRVDDIDYPYIEGLICQASAF</sequence>
<reference evidence="2 3" key="1">
    <citation type="submission" date="2020-01" db="EMBL/GenBank/DDBJ databases">
        <title>Genomes of bacteria type strains.</title>
        <authorList>
            <person name="Chen J."/>
            <person name="Zhu S."/>
            <person name="Yang J."/>
        </authorList>
    </citation>
    <scope>NUCLEOTIDE SEQUENCE [LARGE SCALE GENOMIC DNA]</scope>
    <source>
        <strain evidence="2 3">LMG 24078</strain>
    </source>
</reference>
<keyword evidence="3" id="KW-1185">Reference proteome</keyword>